<feature type="transmembrane region" description="Helical" evidence="6">
    <location>
        <begin position="145"/>
        <end position="172"/>
    </location>
</feature>
<feature type="transmembrane region" description="Helical" evidence="6">
    <location>
        <begin position="103"/>
        <end position="125"/>
    </location>
</feature>
<dbReference type="PANTHER" id="PTHR33048:SF146">
    <property type="entry name" value="INTEGRAL MEMBRANE PROTEIN"/>
    <property type="match status" value="1"/>
</dbReference>
<sequence>SAAIIGLVLSSVSLVARLWARYLIVKKLRLEDWFMMAGLLLSYATVGLMFWGLTTGLGEVFTSLSNDKQRTFLLKIQPPTMFLIKTSIILFNARIFVTRKFRIVSWVVWTTTLLWMIGTVVGTTLQCSPPSFFWDKRQAGSCAKHTVVTIGLTSAVVSCVGDIAIFVMPIPILARLKIDRRTRAGLICLFALGFFVVLTSFVRWITLVGVPEDGYTSGSVQIAVWTYFEMSIGITCGNLPFLAPLMG</sequence>
<feature type="non-terminal residue" evidence="8">
    <location>
        <position position="1"/>
    </location>
</feature>
<dbReference type="EMBL" id="JAUIRO010000001">
    <property type="protein sequence ID" value="KAK0733162.1"/>
    <property type="molecule type" value="Genomic_DNA"/>
</dbReference>
<feature type="transmembrane region" description="Helical" evidence="6">
    <location>
        <begin position="225"/>
        <end position="245"/>
    </location>
</feature>
<feature type="transmembrane region" description="Helical" evidence="6">
    <location>
        <begin position="33"/>
        <end position="52"/>
    </location>
</feature>
<evidence type="ECO:0000256" key="1">
    <source>
        <dbReference type="ARBA" id="ARBA00004141"/>
    </source>
</evidence>
<evidence type="ECO:0000256" key="3">
    <source>
        <dbReference type="ARBA" id="ARBA00022989"/>
    </source>
</evidence>
<dbReference type="GeneID" id="85319240"/>
<feature type="domain" description="Rhodopsin" evidence="7">
    <location>
        <begin position="16"/>
        <end position="246"/>
    </location>
</feature>
<comment type="subcellular location">
    <subcellularLocation>
        <location evidence="1">Membrane</location>
        <topology evidence="1">Multi-pass membrane protein</topology>
    </subcellularLocation>
</comment>
<comment type="caution">
    <text evidence="8">The sequence shown here is derived from an EMBL/GenBank/DDBJ whole genome shotgun (WGS) entry which is preliminary data.</text>
</comment>
<evidence type="ECO:0000259" key="7">
    <source>
        <dbReference type="Pfam" id="PF20684"/>
    </source>
</evidence>
<keyword evidence="3 6" id="KW-1133">Transmembrane helix</keyword>
<keyword evidence="9" id="KW-1185">Reference proteome</keyword>
<proteinExistence type="inferred from homology"/>
<dbReference type="Proteomes" id="UP001172101">
    <property type="component" value="Unassembled WGS sequence"/>
</dbReference>
<dbReference type="Pfam" id="PF20684">
    <property type="entry name" value="Fung_rhodopsin"/>
    <property type="match status" value="1"/>
</dbReference>
<keyword evidence="2 6" id="KW-0812">Transmembrane</keyword>
<feature type="non-terminal residue" evidence="8">
    <location>
        <position position="247"/>
    </location>
</feature>
<dbReference type="InterPro" id="IPR049326">
    <property type="entry name" value="Rhodopsin_dom_fungi"/>
</dbReference>
<evidence type="ECO:0000313" key="8">
    <source>
        <dbReference type="EMBL" id="KAK0733162.1"/>
    </source>
</evidence>
<gene>
    <name evidence="8" type="ORF">B0T26DRAFT_615122</name>
</gene>
<feature type="transmembrane region" description="Helical" evidence="6">
    <location>
        <begin position="6"/>
        <end position="24"/>
    </location>
</feature>
<protein>
    <recommendedName>
        <fullName evidence="7">Rhodopsin domain-containing protein</fullName>
    </recommendedName>
</protein>
<comment type="similarity">
    <text evidence="5">Belongs to the SAT4 family.</text>
</comment>
<organism evidence="8 9">
    <name type="scientific">Lasiosphaeria miniovina</name>
    <dbReference type="NCBI Taxonomy" id="1954250"/>
    <lineage>
        <taxon>Eukaryota</taxon>
        <taxon>Fungi</taxon>
        <taxon>Dikarya</taxon>
        <taxon>Ascomycota</taxon>
        <taxon>Pezizomycotina</taxon>
        <taxon>Sordariomycetes</taxon>
        <taxon>Sordariomycetidae</taxon>
        <taxon>Sordariales</taxon>
        <taxon>Lasiosphaeriaceae</taxon>
        <taxon>Lasiosphaeria</taxon>
    </lineage>
</organism>
<dbReference type="GO" id="GO:0016020">
    <property type="term" value="C:membrane"/>
    <property type="evidence" value="ECO:0007669"/>
    <property type="project" value="UniProtKB-SubCell"/>
</dbReference>
<evidence type="ECO:0000256" key="2">
    <source>
        <dbReference type="ARBA" id="ARBA00022692"/>
    </source>
</evidence>
<feature type="transmembrane region" description="Helical" evidence="6">
    <location>
        <begin position="72"/>
        <end position="91"/>
    </location>
</feature>
<dbReference type="AlphaFoldDB" id="A0AA40ECE9"/>
<feature type="transmembrane region" description="Helical" evidence="6">
    <location>
        <begin position="184"/>
        <end position="205"/>
    </location>
</feature>
<accession>A0AA40ECE9</accession>
<evidence type="ECO:0000256" key="4">
    <source>
        <dbReference type="ARBA" id="ARBA00023136"/>
    </source>
</evidence>
<dbReference type="RefSeq" id="XP_060302039.1">
    <property type="nucleotide sequence ID" value="XM_060435970.1"/>
</dbReference>
<evidence type="ECO:0000256" key="5">
    <source>
        <dbReference type="ARBA" id="ARBA00038359"/>
    </source>
</evidence>
<name>A0AA40ECE9_9PEZI</name>
<evidence type="ECO:0000313" key="9">
    <source>
        <dbReference type="Proteomes" id="UP001172101"/>
    </source>
</evidence>
<evidence type="ECO:0000256" key="6">
    <source>
        <dbReference type="SAM" id="Phobius"/>
    </source>
</evidence>
<dbReference type="InterPro" id="IPR052337">
    <property type="entry name" value="SAT4-like"/>
</dbReference>
<keyword evidence="4 6" id="KW-0472">Membrane</keyword>
<reference evidence="8" key="1">
    <citation type="submission" date="2023-06" db="EMBL/GenBank/DDBJ databases">
        <title>Genome-scale phylogeny and comparative genomics of the fungal order Sordariales.</title>
        <authorList>
            <consortium name="Lawrence Berkeley National Laboratory"/>
            <person name="Hensen N."/>
            <person name="Bonometti L."/>
            <person name="Westerberg I."/>
            <person name="Brannstrom I.O."/>
            <person name="Guillou S."/>
            <person name="Cros-Aarteil S."/>
            <person name="Calhoun S."/>
            <person name="Haridas S."/>
            <person name="Kuo A."/>
            <person name="Mondo S."/>
            <person name="Pangilinan J."/>
            <person name="Riley R."/>
            <person name="LaButti K."/>
            <person name="Andreopoulos B."/>
            <person name="Lipzen A."/>
            <person name="Chen C."/>
            <person name="Yanf M."/>
            <person name="Daum C."/>
            <person name="Ng V."/>
            <person name="Clum A."/>
            <person name="Steindorff A."/>
            <person name="Ohm R."/>
            <person name="Martin F."/>
            <person name="Silar P."/>
            <person name="Natvig D."/>
            <person name="Lalanne C."/>
            <person name="Gautier V."/>
            <person name="Ament-velasquez S.L."/>
            <person name="Kruys A."/>
            <person name="Hutchinson M.I."/>
            <person name="Powell A.J."/>
            <person name="Barry K."/>
            <person name="Miller A.N."/>
            <person name="Grigoriev I.V."/>
            <person name="Debuchy R."/>
            <person name="Gladieux P."/>
            <person name="Thoren M.H."/>
            <person name="Johannesson H."/>
        </authorList>
    </citation>
    <scope>NUCLEOTIDE SEQUENCE</scope>
    <source>
        <strain evidence="8">SMH2392-1A</strain>
    </source>
</reference>
<dbReference type="PANTHER" id="PTHR33048">
    <property type="entry name" value="PTH11-LIKE INTEGRAL MEMBRANE PROTEIN (AFU_ORTHOLOGUE AFUA_5G11245)"/>
    <property type="match status" value="1"/>
</dbReference>